<dbReference type="GO" id="GO:0008233">
    <property type="term" value="F:peptidase activity"/>
    <property type="evidence" value="ECO:0007669"/>
    <property type="project" value="UniProtKB-KW"/>
</dbReference>
<dbReference type="InterPro" id="IPR009003">
    <property type="entry name" value="Peptidase_S1_PA"/>
</dbReference>
<feature type="compositionally biased region" description="Acidic residues" evidence="3">
    <location>
        <begin position="385"/>
        <end position="395"/>
    </location>
</feature>
<protein>
    <submittedName>
        <fullName evidence="4">Putative replicase</fullName>
    </submittedName>
</protein>
<feature type="compositionally biased region" description="Basic and acidic residues" evidence="3">
    <location>
        <begin position="421"/>
        <end position="430"/>
    </location>
</feature>
<reference evidence="4" key="1">
    <citation type="submission" date="2019-11" db="EMBL/GenBank/DDBJ databases">
        <title>Complexity of the virome associated to tospovirus-transmitting thrips species.</title>
        <authorList>
            <person name="Chiapello M."/>
            <person name="Bosco L."/>
            <person name="Ciuffo M."/>
            <person name="Ottati S."/>
            <person name="Vallino M."/>
            <person name="Salem N."/>
            <person name="Rosa C."/>
            <person name="Tavella L."/>
            <person name="Turina M."/>
        </authorList>
    </citation>
    <scope>NUCLEOTIDE SEQUENCE</scope>
    <source>
        <strain evidence="4">THR-A_DN15734_c0_g1_i1</strain>
    </source>
</reference>
<sequence length="470" mass="50539">MDSLSDPWLEAYHAVRATAAVVAEDCLPHGPWLPPTAERGGLAWEALRAVPDILKTGGRAVANAAVSVLPETRAGKAQVALTCGLAAWMFQEKVGFGRVWAAVKLPKLSTLRTMLGGEPRTVMARELPSLTGGGLLESKRDGSNEAAMTVPKCQGLVGTMVDGNFVAHGCCVRVDSFIVLPDHVIAHSDRIWIKGSQSCVEVTSVDRIALDTDLIGLELPESKLSQIGIAKPTLHEPIPVQGLHVSIVGVAGKGTVGVLNHDGRSFGRVVYSGSTLPGYSGAGYMKGAALAGMHQCGGAVNGGYSISYVWVCIKLHKKMQMESAGWLTATYKAGHSIEVDESYRDLDEMRIRVQGRYTTVGREDYLQAFGSYESQRFKKRKPPSYEDEENEEEMECLPGEGNSLKSTSGASGGPSTSEDSETTRLNRLQREYSQLSKKQKKSFQSRVNLCVATTTPSILTPDQTQAPSTV</sequence>
<organism evidence="4">
    <name type="scientific">Frankliniella occidentalis associated sobemo-like virus 1</name>
    <dbReference type="NCBI Taxonomy" id="2854218"/>
    <lineage>
        <taxon>Viruses</taxon>
        <taxon>Riboviria</taxon>
        <taxon>Orthornavirae</taxon>
        <taxon>Pisuviricota</taxon>
        <taxon>Pisoniviricetes</taxon>
        <taxon>Sobelivirales</taxon>
        <taxon>Solemoviridae</taxon>
    </lineage>
</organism>
<evidence type="ECO:0000313" key="4">
    <source>
        <dbReference type="EMBL" id="QXF78544.1"/>
    </source>
</evidence>
<evidence type="ECO:0000256" key="2">
    <source>
        <dbReference type="ARBA" id="ARBA00022801"/>
    </source>
</evidence>
<evidence type="ECO:0000256" key="3">
    <source>
        <dbReference type="SAM" id="MobiDB-lite"/>
    </source>
</evidence>
<dbReference type="SUPFAM" id="SSF50494">
    <property type="entry name" value="Trypsin-like serine proteases"/>
    <property type="match status" value="1"/>
</dbReference>
<dbReference type="GO" id="GO:0006508">
    <property type="term" value="P:proteolysis"/>
    <property type="evidence" value="ECO:0007669"/>
    <property type="project" value="UniProtKB-KW"/>
</dbReference>
<dbReference type="EMBL" id="MN725049">
    <property type="protein sequence ID" value="QXF78544.1"/>
    <property type="molecule type" value="Genomic_RNA"/>
</dbReference>
<accession>A0A8F4SVN2</accession>
<name>A0A8F4SVN2_9VIRU</name>
<feature type="compositionally biased region" description="Low complexity" evidence="3">
    <location>
        <begin position="396"/>
        <end position="417"/>
    </location>
</feature>
<proteinExistence type="predicted"/>
<keyword evidence="1" id="KW-0645">Protease</keyword>
<keyword evidence="2" id="KW-0378">Hydrolase</keyword>
<feature type="region of interest" description="Disordered" evidence="3">
    <location>
        <begin position="377"/>
        <end position="444"/>
    </location>
</feature>
<evidence type="ECO:0000256" key="1">
    <source>
        <dbReference type="ARBA" id="ARBA00022670"/>
    </source>
</evidence>